<dbReference type="InterPro" id="IPR006813">
    <property type="entry name" value="Glyco_trans_17"/>
</dbReference>
<name>A0ABQ9K2L7_9CUCU</name>
<keyword evidence="1" id="KW-0472">Membrane</keyword>
<evidence type="ECO:0008006" key="4">
    <source>
        <dbReference type="Google" id="ProtNLM"/>
    </source>
</evidence>
<gene>
    <name evidence="2" type="ORF">NQ317_006051</name>
</gene>
<evidence type="ECO:0000256" key="1">
    <source>
        <dbReference type="SAM" id="Phobius"/>
    </source>
</evidence>
<dbReference type="Proteomes" id="UP001162164">
    <property type="component" value="Unassembled WGS sequence"/>
</dbReference>
<dbReference type="SUPFAM" id="SSF57196">
    <property type="entry name" value="EGF/Laminin"/>
    <property type="match status" value="1"/>
</dbReference>
<evidence type="ECO:0000313" key="2">
    <source>
        <dbReference type="EMBL" id="KAJ8984589.1"/>
    </source>
</evidence>
<comment type="caution">
    <text evidence="2">The sequence shown here is derived from an EMBL/GenBank/DDBJ whole genome shotgun (WGS) entry which is preliminary data.</text>
</comment>
<keyword evidence="1" id="KW-0812">Transmembrane</keyword>
<proteinExistence type="predicted"/>
<feature type="transmembrane region" description="Helical" evidence="1">
    <location>
        <begin position="12"/>
        <end position="30"/>
    </location>
</feature>
<organism evidence="2 3">
    <name type="scientific">Molorchus minor</name>
    <dbReference type="NCBI Taxonomy" id="1323400"/>
    <lineage>
        <taxon>Eukaryota</taxon>
        <taxon>Metazoa</taxon>
        <taxon>Ecdysozoa</taxon>
        <taxon>Arthropoda</taxon>
        <taxon>Hexapoda</taxon>
        <taxon>Insecta</taxon>
        <taxon>Pterygota</taxon>
        <taxon>Neoptera</taxon>
        <taxon>Endopterygota</taxon>
        <taxon>Coleoptera</taxon>
        <taxon>Polyphaga</taxon>
        <taxon>Cucujiformia</taxon>
        <taxon>Chrysomeloidea</taxon>
        <taxon>Cerambycidae</taxon>
        <taxon>Lamiinae</taxon>
        <taxon>Monochamini</taxon>
        <taxon>Molorchus</taxon>
    </lineage>
</organism>
<keyword evidence="1" id="KW-1133">Transmembrane helix</keyword>
<protein>
    <recommendedName>
        <fullName evidence="4">Beta-1,4-mannosyl-glycoprotein 4-beta-N-acetylglucosaminyltransferase</fullName>
    </recommendedName>
</protein>
<sequence>MNTFRLNLKRISIWVLLLTQILLVISYFFLQIETAKPDIDTKISFLKSNEIVKDVTPTYHRLDTNLILKSINTRSSFIDFNSSLCFKNGTDLVSMRISKDANWKCKCLPGWHGNDCGMPEVLWRAILASRKPIKIKGPRTFERRLIYVFKVDQFSEHIADIRINELDHDCHYLRNKLNNKFYKEHQDKILYAQGKHDTLWKSVKPYLKNLRNDDIILSSDSNEIPNKDALLFLKFYDQWPQPIKFRYRWSVFGFFWMHPSRTIIGGGACTIAFLKEAFNNKLELLTDNKTLSGPLYKGITLGDLNHYGGWYCEYCNDGAQIVKYLASKPKNVIKWDRIDKQKIDSDYIEELIENGVYIDGKTQLNKAYKYRDNYFAPQFVSEHNWRYDFLLINFYSKLDYYE</sequence>
<keyword evidence="3" id="KW-1185">Reference proteome</keyword>
<feature type="non-terminal residue" evidence="2">
    <location>
        <position position="402"/>
    </location>
</feature>
<reference evidence="2" key="1">
    <citation type="journal article" date="2023" name="Insect Mol. Biol.">
        <title>Genome sequencing provides insights into the evolution of gene families encoding plant cell wall-degrading enzymes in longhorned beetles.</title>
        <authorList>
            <person name="Shin N.R."/>
            <person name="Okamura Y."/>
            <person name="Kirsch R."/>
            <person name="Pauchet Y."/>
        </authorList>
    </citation>
    <scope>NUCLEOTIDE SEQUENCE</scope>
    <source>
        <strain evidence="2">MMC_N1</strain>
    </source>
</reference>
<accession>A0ABQ9K2L7</accession>
<dbReference type="PANTHER" id="PTHR12224:SF0">
    <property type="entry name" value="BETA-1,4-MANNOSYL-GLYCOPROTEIN 4-BETA-N-ACETYLGLUCOSAMINYLTRANSFERASE"/>
    <property type="match status" value="1"/>
</dbReference>
<dbReference type="PANTHER" id="PTHR12224">
    <property type="entry name" value="BETA-1,4-MANNOSYL-GLYCOPROTEIN BETA-1,4-N-ACETYLGLUCOSAMINYL-TRANSFERASE"/>
    <property type="match status" value="1"/>
</dbReference>
<dbReference type="EMBL" id="JAPWTJ010000031">
    <property type="protein sequence ID" value="KAJ8984589.1"/>
    <property type="molecule type" value="Genomic_DNA"/>
</dbReference>
<evidence type="ECO:0000313" key="3">
    <source>
        <dbReference type="Proteomes" id="UP001162164"/>
    </source>
</evidence>